<accession>D4AZP3</accession>
<evidence type="ECO:0000256" key="2">
    <source>
        <dbReference type="SAM" id="MobiDB-lite"/>
    </source>
</evidence>
<dbReference type="RefSeq" id="XP_003012153.1">
    <property type="nucleotide sequence ID" value="XM_003012107.1"/>
</dbReference>
<feature type="compositionally biased region" description="Basic and acidic residues" evidence="2">
    <location>
        <begin position="553"/>
        <end position="572"/>
    </location>
</feature>
<comment type="caution">
    <text evidence="3">The sequence shown here is derived from an EMBL/GenBank/DDBJ whole genome shotgun (WGS) entry which is preliminary data.</text>
</comment>
<dbReference type="GeneID" id="9519721"/>
<feature type="compositionally biased region" description="Polar residues" evidence="2">
    <location>
        <begin position="350"/>
        <end position="360"/>
    </location>
</feature>
<proteinExistence type="predicted"/>
<keyword evidence="4" id="KW-1185">Reference proteome</keyword>
<organism evidence="3 4">
    <name type="scientific">Arthroderma benhamiae (strain ATCC MYA-4681 / CBS 112371)</name>
    <name type="common">Trichophyton mentagrophytes</name>
    <dbReference type="NCBI Taxonomy" id="663331"/>
    <lineage>
        <taxon>Eukaryota</taxon>
        <taxon>Fungi</taxon>
        <taxon>Dikarya</taxon>
        <taxon>Ascomycota</taxon>
        <taxon>Pezizomycotina</taxon>
        <taxon>Eurotiomycetes</taxon>
        <taxon>Eurotiomycetidae</taxon>
        <taxon>Onygenales</taxon>
        <taxon>Arthrodermataceae</taxon>
        <taxon>Trichophyton</taxon>
    </lineage>
</organism>
<feature type="compositionally biased region" description="Basic and acidic residues" evidence="2">
    <location>
        <begin position="160"/>
        <end position="176"/>
    </location>
</feature>
<feature type="compositionally biased region" description="Basic and acidic residues" evidence="2">
    <location>
        <begin position="119"/>
        <end position="129"/>
    </location>
</feature>
<evidence type="ECO:0000313" key="3">
    <source>
        <dbReference type="EMBL" id="EFE31513.1"/>
    </source>
</evidence>
<protein>
    <submittedName>
        <fullName evidence="3">Nuclear RNA binding protein, putative</fullName>
    </submittedName>
</protein>
<feature type="compositionally biased region" description="Acidic residues" evidence="2">
    <location>
        <begin position="847"/>
        <end position="858"/>
    </location>
</feature>
<evidence type="ECO:0000313" key="4">
    <source>
        <dbReference type="Proteomes" id="UP000008866"/>
    </source>
</evidence>
<feature type="compositionally biased region" description="Low complexity" evidence="2">
    <location>
        <begin position="617"/>
        <end position="628"/>
    </location>
</feature>
<feature type="compositionally biased region" description="Polar residues" evidence="2">
    <location>
        <begin position="239"/>
        <end position="254"/>
    </location>
</feature>
<reference evidence="4" key="1">
    <citation type="journal article" date="2011" name="Genome Biol.">
        <title>Comparative and functional genomics provide insights into the pathogenicity of dermatophytic fungi.</title>
        <authorList>
            <person name="Burmester A."/>
            <person name="Shelest E."/>
            <person name="Gloeckner G."/>
            <person name="Heddergott C."/>
            <person name="Schindler S."/>
            <person name="Staib P."/>
            <person name="Heidel A."/>
            <person name="Felder M."/>
            <person name="Petzold A."/>
            <person name="Szafranski K."/>
            <person name="Feuermann M."/>
            <person name="Pedruzzi I."/>
            <person name="Priebe S."/>
            <person name="Groth M."/>
            <person name="Winkler R."/>
            <person name="Li W."/>
            <person name="Kniemeyer O."/>
            <person name="Schroeckh V."/>
            <person name="Hertweck C."/>
            <person name="Hube B."/>
            <person name="White T.C."/>
            <person name="Platzer M."/>
            <person name="Guthke R."/>
            <person name="Heitman J."/>
            <person name="Woestemeyer J."/>
            <person name="Zipfel P.F."/>
            <person name="Monod M."/>
            <person name="Brakhage A.A."/>
        </authorList>
    </citation>
    <scope>NUCLEOTIDE SEQUENCE [LARGE SCALE GENOMIC DNA]</scope>
    <source>
        <strain evidence="4">ATCC MYA-4681 / CBS 112371</strain>
    </source>
</reference>
<dbReference type="STRING" id="663331.D4AZP3"/>
<feature type="compositionally biased region" description="Basic and acidic residues" evidence="2">
    <location>
        <begin position="663"/>
        <end position="680"/>
    </location>
</feature>
<name>D4AZP3_ARTBC</name>
<keyword evidence="1" id="KW-0175">Coiled coil</keyword>
<feature type="compositionally biased region" description="Pro residues" evidence="2">
    <location>
        <begin position="745"/>
        <end position="759"/>
    </location>
</feature>
<feature type="coiled-coil region" evidence="1">
    <location>
        <begin position="421"/>
        <end position="448"/>
    </location>
</feature>
<evidence type="ECO:0000256" key="1">
    <source>
        <dbReference type="SAM" id="Coils"/>
    </source>
</evidence>
<dbReference type="HOGENOM" id="CLU_359683_0_0_1"/>
<dbReference type="Proteomes" id="UP000008866">
    <property type="component" value="Unassembled WGS sequence"/>
</dbReference>
<dbReference type="EMBL" id="ABSU01000021">
    <property type="protein sequence ID" value="EFE31513.1"/>
    <property type="molecule type" value="Genomic_DNA"/>
</dbReference>
<gene>
    <name evidence="3" type="ORF">ARB_01661</name>
</gene>
<dbReference type="OMA" id="PVYYPNY"/>
<dbReference type="KEGG" id="abe:ARB_01661"/>
<feature type="region of interest" description="Disordered" evidence="2">
    <location>
        <begin position="318"/>
        <end position="360"/>
    </location>
</feature>
<feature type="region of interest" description="Disordered" evidence="2">
    <location>
        <begin position="536"/>
        <end position="858"/>
    </location>
</feature>
<feature type="region of interest" description="Disordered" evidence="2">
    <location>
        <begin position="213"/>
        <end position="254"/>
    </location>
</feature>
<feature type="region of interest" description="Disordered" evidence="2">
    <location>
        <begin position="58"/>
        <end position="192"/>
    </location>
</feature>
<feature type="compositionally biased region" description="Basic residues" evidence="2">
    <location>
        <begin position="800"/>
        <end position="813"/>
    </location>
</feature>
<dbReference type="eggNOG" id="ENOG502SVGI">
    <property type="taxonomic scope" value="Eukaryota"/>
</dbReference>
<feature type="compositionally biased region" description="Low complexity" evidence="2">
    <location>
        <begin position="573"/>
        <end position="583"/>
    </location>
</feature>
<sequence>MPRAAKTGDVSDYLFVYLVRVTRTRGCHRTKQRDGDEVDVDRQLEDTLQQSAAQAAAADASLVEDGPGSPYYDRRYGSSSSRGRAVVTGPSKRKTYPYPYPEAAAGRDGTLSASTPSHRRCESSRDRYSVDVAGSYHSSSPQKRVVPGELPEQPALRSRRGQDVTELRDRQERQSRFLEGSMNDKVSTRPPSVFIGEEQEYLLSTYMDEHNGGKGVNGWQPTAGGRASTAPLLQGKKGSLSSTKTNNTDATDAKSSGVFRFGKAIVSAINPMGVWGNVSEIWKGHDSSSKGSGSREMPVDTPHAARIEKAYQEYKASAAYRSTTPSTAPLHRYGSSREDTGSPAKLLPVQTPQPQQSHDTSALIQSSISKELPPTPLEWQGLPVSTVSKRSSFQTIKGSRSFLNLSHSLRKEQSHKDLARENKLRKKVSNLEEKLLRYKRELSTFAHEEDKKVDELEGDAHAGLAVQVNNHVAHHLYPHTTAGLSVPSVPSPAPSPAPPSHDARYMRMRPKKFVPGALPSLPSERLLLDDGEPTTIREVSRQEASPEKPIYTRRSEPRLRRAVPRIREEDVTRTPAATTTKLTIEGANTPPSRKRKSPSPDHASIRRRRISATYSKNIRSNNNSNNANDRNDCASPPPSPQPNRRVSTEKLTGPRPYPVNARTEAEGRRNQPSRRAKEIKPVYYPNYDLTGRSVPVPERSESRPKQDQTPAPAPAKTPIPKSTPALPPHHGGPYASVEVAIPISVAPPIPSSTKPPPTPASRQKPNQKKTADATANTASIPPPRPESVPSIKDIISRSGSPRKHHNIPPRRKAAEKPISITPGKGGDENIPPVPPLPVEHGGSPLIEDGEFEWPEDIF</sequence>
<dbReference type="AlphaFoldDB" id="D4AZP3"/>